<dbReference type="Proteomes" id="UP001642540">
    <property type="component" value="Unassembled WGS sequence"/>
</dbReference>
<protein>
    <submittedName>
        <fullName evidence="2">Uncharacterized protein</fullName>
    </submittedName>
</protein>
<keyword evidence="1" id="KW-0812">Transmembrane</keyword>
<comment type="caution">
    <text evidence="2">The sequence shown here is derived from an EMBL/GenBank/DDBJ whole genome shotgun (WGS) entry which is preliminary data.</text>
</comment>
<proteinExistence type="predicted"/>
<keyword evidence="1" id="KW-1133">Transmembrane helix</keyword>
<accession>A0ABP1S7N4</accession>
<evidence type="ECO:0000256" key="1">
    <source>
        <dbReference type="SAM" id="Phobius"/>
    </source>
</evidence>
<reference evidence="2 3" key="1">
    <citation type="submission" date="2024-08" db="EMBL/GenBank/DDBJ databases">
        <authorList>
            <person name="Cucini C."/>
            <person name="Frati F."/>
        </authorList>
    </citation>
    <scope>NUCLEOTIDE SEQUENCE [LARGE SCALE GENOMIC DNA]</scope>
</reference>
<keyword evidence="3" id="KW-1185">Reference proteome</keyword>
<keyword evidence="1" id="KW-0472">Membrane</keyword>
<evidence type="ECO:0000313" key="2">
    <source>
        <dbReference type="EMBL" id="CAL8146286.1"/>
    </source>
</evidence>
<evidence type="ECO:0000313" key="3">
    <source>
        <dbReference type="Proteomes" id="UP001642540"/>
    </source>
</evidence>
<feature type="transmembrane region" description="Helical" evidence="1">
    <location>
        <begin position="440"/>
        <end position="463"/>
    </location>
</feature>
<organism evidence="2 3">
    <name type="scientific">Orchesella dallaii</name>
    <dbReference type="NCBI Taxonomy" id="48710"/>
    <lineage>
        <taxon>Eukaryota</taxon>
        <taxon>Metazoa</taxon>
        <taxon>Ecdysozoa</taxon>
        <taxon>Arthropoda</taxon>
        <taxon>Hexapoda</taxon>
        <taxon>Collembola</taxon>
        <taxon>Entomobryomorpha</taxon>
        <taxon>Entomobryoidea</taxon>
        <taxon>Orchesellidae</taxon>
        <taxon>Orchesellinae</taxon>
        <taxon>Orchesella</taxon>
    </lineage>
</organism>
<sequence length="486" mass="54140">MSVKKFQDKIALVIWAIFFLTNFPPALLTKAENGTQLSSRDFVSVWFRSPFGIEPYTKSRIEVMITLMARTFGSITMKSVPGRDYLYPAKNIYNSEVLVPVTAAEHNKKSVQNQRMKVMVSFDLFDTLLLHHDDYLRVQGIGGKGDEEVPPQLHSAWMELNQNGNKMYKLAVTVSLNLCENVGSSSNLLQKFVSYADIIIPVIYVGSTGNFTPCEEHDRQLELIQKCETNVKQIKADVEVIPIVICRKSVGAGVNSTFGQCWQLMSDWAKRNQRKVIMYEAFDRVAGEYVGGNGWWNLKYAYGYYTSEASFEKRPQAGPVSCASRIVTEVNSTELSTSMPDLNVMSSTEKEVTGNGIVTIVPVAFQEFNVTSTPKPTSVLNPTGEVKTLTDNDNAGIHDGNNTDTAGNTIMIESTELYLGRSGIHDQSDIIQEAGSDATYTFSVVLVIFVGVLAFVLNAYFYFKRNPSRTTVSYSRHSQGEELVVI</sequence>
<gene>
    <name evidence="2" type="ORF">ODALV1_LOCUS30766</name>
</gene>
<name>A0ABP1S7N4_9HEXA</name>
<dbReference type="EMBL" id="CAXLJM020000164">
    <property type="protein sequence ID" value="CAL8146286.1"/>
    <property type="molecule type" value="Genomic_DNA"/>
</dbReference>